<dbReference type="Proteomes" id="UP001140076">
    <property type="component" value="Unassembled WGS sequence"/>
</dbReference>
<feature type="compositionally biased region" description="Basic and acidic residues" evidence="1">
    <location>
        <begin position="1"/>
        <end position="12"/>
    </location>
</feature>
<dbReference type="AlphaFoldDB" id="A0A9X3NN29"/>
<dbReference type="EMBL" id="JAJAQC010000015">
    <property type="protein sequence ID" value="MDA0564804.1"/>
    <property type="molecule type" value="Genomic_DNA"/>
</dbReference>
<organism evidence="2 3">
    <name type="scientific">Streptomonospora mangrovi</name>
    <dbReference type="NCBI Taxonomy" id="2883123"/>
    <lineage>
        <taxon>Bacteria</taxon>
        <taxon>Bacillati</taxon>
        <taxon>Actinomycetota</taxon>
        <taxon>Actinomycetes</taxon>
        <taxon>Streptosporangiales</taxon>
        <taxon>Nocardiopsidaceae</taxon>
        <taxon>Streptomonospora</taxon>
    </lineage>
</organism>
<gene>
    <name evidence="2" type="ORF">LG943_10780</name>
</gene>
<reference evidence="2" key="1">
    <citation type="submission" date="2021-10" db="EMBL/GenBank/DDBJ databases">
        <title>Streptomonospora sp. nov., isolated from mangrove soil.</title>
        <authorList>
            <person name="Chen X."/>
            <person name="Ge X."/>
            <person name="Liu W."/>
        </authorList>
    </citation>
    <scope>NUCLEOTIDE SEQUENCE</scope>
    <source>
        <strain evidence="2">S1-112</strain>
    </source>
</reference>
<protein>
    <submittedName>
        <fullName evidence="2">Uncharacterized protein</fullName>
    </submittedName>
</protein>
<evidence type="ECO:0000256" key="1">
    <source>
        <dbReference type="SAM" id="MobiDB-lite"/>
    </source>
</evidence>
<keyword evidence="3" id="KW-1185">Reference proteome</keyword>
<feature type="region of interest" description="Disordered" evidence="1">
    <location>
        <begin position="1"/>
        <end position="22"/>
    </location>
</feature>
<proteinExistence type="predicted"/>
<evidence type="ECO:0000313" key="2">
    <source>
        <dbReference type="EMBL" id="MDA0564804.1"/>
    </source>
</evidence>
<name>A0A9X3NN29_9ACTN</name>
<comment type="caution">
    <text evidence="2">The sequence shown here is derived from an EMBL/GenBank/DDBJ whole genome shotgun (WGS) entry which is preliminary data.</text>
</comment>
<evidence type="ECO:0000313" key="3">
    <source>
        <dbReference type="Proteomes" id="UP001140076"/>
    </source>
</evidence>
<accession>A0A9X3NN29</accession>
<dbReference type="RefSeq" id="WP_270072082.1">
    <property type="nucleotide sequence ID" value="NZ_JAJAQC010000015.1"/>
</dbReference>
<sequence>MAIDRADERADMAGHPPTMSPEAERLLLAEVRDRYPQWEITGTSGAYKAKHRTEQPDERRERARIVTEVEADTVQQLEIRLYVQRALRGDAALEQAEGER</sequence>